<reference evidence="7" key="1">
    <citation type="submission" date="2025-08" db="UniProtKB">
        <authorList>
            <consortium name="RefSeq"/>
        </authorList>
    </citation>
    <scope>IDENTIFICATION</scope>
    <source>
        <strain evidence="7">11010-0011.00</strain>
        <tissue evidence="7">Whole body</tissue>
    </source>
</reference>
<evidence type="ECO:0000313" key="7">
    <source>
        <dbReference type="RefSeq" id="XP_030370735.1"/>
    </source>
</evidence>
<organism evidence="6 7">
    <name type="scientific">Drosophila lebanonensis</name>
    <name type="common">Fruit fly</name>
    <name type="synonym">Scaptodrosophila lebanonensis</name>
    <dbReference type="NCBI Taxonomy" id="7225"/>
    <lineage>
        <taxon>Eukaryota</taxon>
        <taxon>Metazoa</taxon>
        <taxon>Ecdysozoa</taxon>
        <taxon>Arthropoda</taxon>
        <taxon>Hexapoda</taxon>
        <taxon>Insecta</taxon>
        <taxon>Pterygota</taxon>
        <taxon>Neoptera</taxon>
        <taxon>Endopterygota</taxon>
        <taxon>Diptera</taxon>
        <taxon>Brachycera</taxon>
        <taxon>Muscomorpha</taxon>
        <taxon>Ephydroidea</taxon>
        <taxon>Drosophilidae</taxon>
        <taxon>Scaptodrosophila</taxon>
    </lineage>
</organism>
<dbReference type="AlphaFoldDB" id="A0A6J2T638"/>
<keyword evidence="5" id="KW-0732">Signal</keyword>
<gene>
    <name evidence="7" type="primary">LOC115621273</name>
</gene>
<dbReference type="GO" id="GO:0007218">
    <property type="term" value="P:neuropeptide signaling pathway"/>
    <property type="evidence" value="ECO:0007669"/>
    <property type="project" value="UniProtKB-KW"/>
</dbReference>
<name>A0A6J2T638_DROLE</name>
<dbReference type="CTD" id="43541"/>
<evidence type="ECO:0000256" key="4">
    <source>
        <dbReference type="ARBA" id="ARBA00023320"/>
    </source>
</evidence>
<evidence type="ECO:0000313" key="6">
    <source>
        <dbReference type="Proteomes" id="UP000504634"/>
    </source>
</evidence>
<accession>A0A6J2T638</accession>
<feature type="signal peptide" evidence="5">
    <location>
        <begin position="1"/>
        <end position="26"/>
    </location>
</feature>
<evidence type="ECO:0000256" key="2">
    <source>
        <dbReference type="ARBA" id="ARBA00022525"/>
    </source>
</evidence>
<dbReference type="GeneID" id="115621273"/>
<feature type="chain" id="PRO_5026672648" evidence="5">
    <location>
        <begin position="27"/>
        <end position="160"/>
    </location>
</feature>
<dbReference type="InterPro" id="IPR013231">
    <property type="entry name" value="Periviscerokinin"/>
</dbReference>
<dbReference type="RefSeq" id="XP_030370735.1">
    <property type="nucleotide sequence ID" value="XM_030514875.1"/>
</dbReference>
<evidence type="ECO:0000256" key="3">
    <source>
        <dbReference type="ARBA" id="ARBA00022815"/>
    </source>
</evidence>
<keyword evidence="3" id="KW-0027">Amidation</keyword>
<evidence type="ECO:0000256" key="5">
    <source>
        <dbReference type="SAM" id="SignalP"/>
    </source>
</evidence>
<proteinExistence type="predicted"/>
<evidence type="ECO:0000256" key="1">
    <source>
        <dbReference type="ARBA" id="ARBA00004613"/>
    </source>
</evidence>
<dbReference type="Proteomes" id="UP000504634">
    <property type="component" value="Unplaced"/>
</dbReference>
<protein>
    <submittedName>
        <fullName evidence="7">Cardio acceleratory peptide 2b</fullName>
    </submittedName>
</protein>
<sequence length="160" mass="17633">MKSFMGLDNCAYVILLFVLLAKFSAADLEQAKNRRGTSGLYAFPRVGRSDPSLANSLHDANDAAVAFDNIYGNGGVASLEDYEEYPKNEFKRASLIAFPRVGRGDAELRKWAHLMALQQALDKRTGPSASSGLWFGPRLGKRSVDAHEYQEAAKGQKELY</sequence>
<keyword evidence="6" id="KW-1185">Reference proteome</keyword>
<dbReference type="GO" id="GO:0005576">
    <property type="term" value="C:extracellular region"/>
    <property type="evidence" value="ECO:0007669"/>
    <property type="project" value="UniProtKB-SubCell"/>
</dbReference>
<keyword evidence="2" id="KW-0964">Secreted</keyword>
<dbReference type="Pfam" id="PF08259">
    <property type="entry name" value="Periviscerokin"/>
    <property type="match status" value="1"/>
</dbReference>
<dbReference type="OrthoDB" id="6430009at2759"/>
<keyword evidence="4" id="KW-0527">Neuropeptide</keyword>
<comment type="subcellular location">
    <subcellularLocation>
        <location evidence="1">Secreted</location>
    </subcellularLocation>
</comment>